<dbReference type="EMBL" id="JAKGAS010000008">
    <property type="protein sequence ID" value="MCF2949484.1"/>
    <property type="molecule type" value="Genomic_DNA"/>
</dbReference>
<evidence type="ECO:0000313" key="1">
    <source>
        <dbReference type="EMBL" id="MCF2949484.1"/>
    </source>
</evidence>
<reference evidence="1 2" key="1">
    <citation type="submission" date="2022-01" db="EMBL/GenBank/DDBJ databases">
        <title>Paraglaciecola sp. G1-23.</title>
        <authorList>
            <person name="Jin M.S."/>
            <person name="Han D.M."/>
            <person name="Kim H.M."/>
            <person name="Jeon C.O."/>
        </authorList>
    </citation>
    <scope>NUCLEOTIDE SEQUENCE [LARGE SCALE GENOMIC DNA]</scope>
    <source>
        <strain evidence="1 2">G1-23</strain>
    </source>
</reference>
<organism evidence="1 2">
    <name type="scientific">Paraglaciecola algarum</name>
    <dbReference type="NCBI Taxonomy" id="3050085"/>
    <lineage>
        <taxon>Bacteria</taxon>
        <taxon>Pseudomonadati</taxon>
        <taxon>Pseudomonadota</taxon>
        <taxon>Gammaproteobacteria</taxon>
        <taxon>Alteromonadales</taxon>
        <taxon>Alteromonadaceae</taxon>
        <taxon>Paraglaciecola</taxon>
    </lineage>
</organism>
<name>A0ABS9D985_9ALTE</name>
<dbReference type="Proteomes" id="UP001521137">
    <property type="component" value="Unassembled WGS sequence"/>
</dbReference>
<proteinExistence type="predicted"/>
<protein>
    <submittedName>
        <fullName evidence="1">DUF3313 family protein</fullName>
    </submittedName>
</protein>
<accession>A0ABS9D985</accession>
<sequence>MNRLYSVFLMILISGCAGFGLQPELSVKPLATSELQMVENSNFDRFVIANGQDFQSFNKVIFFAMQFDRLSIDKSADKELRNSWNESSWDEMDAICQHFDDFAAKIFSERDGFAITNQGGEDVLAIEFRLMNFVPYSKRYNDAGLSTVGTSSNEKGVGTITFQAVIANAKTGDLLAVIEDGMEVNAGNRMIVTGDLSLQINSNNKASQNRAWRKVFKRWVSLLHEDLTRLQTKNPTT</sequence>
<gene>
    <name evidence="1" type="ORF">L0668_15295</name>
</gene>
<dbReference type="PROSITE" id="PS51257">
    <property type="entry name" value="PROKAR_LIPOPROTEIN"/>
    <property type="match status" value="1"/>
</dbReference>
<keyword evidence="2" id="KW-1185">Reference proteome</keyword>
<comment type="caution">
    <text evidence="1">The sequence shown here is derived from an EMBL/GenBank/DDBJ whole genome shotgun (WGS) entry which is preliminary data.</text>
</comment>
<evidence type="ECO:0000313" key="2">
    <source>
        <dbReference type="Proteomes" id="UP001521137"/>
    </source>
</evidence>
<dbReference type="RefSeq" id="WP_235313583.1">
    <property type="nucleotide sequence ID" value="NZ_JAKGAS010000008.1"/>
</dbReference>